<dbReference type="InterPro" id="IPR036866">
    <property type="entry name" value="RibonucZ/Hydroxyglut_hydro"/>
</dbReference>
<reference evidence="3" key="1">
    <citation type="journal article" date="2019" name="Int. J. Syst. Evol. Microbiol.">
        <title>The Global Catalogue of Microorganisms (GCM) 10K type strain sequencing project: providing services to taxonomists for standard genome sequencing and annotation.</title>
        <authorList>
            <consortium name="The Broad Institute Genomics Platform"/>
            <consortium name="The Broad Institute Genome Sequencing Center for Infectious Disease"/>
            <person name="Wu L."/>
            <person name="Ma J."/>
        </authorList>
    </citation>
    <scope>NUCLEOTIDE SEQUENCE [LARGE SCALE GENOMIC DNA]</scope>
    <source>
        <strain evidence="3">CCM 8391</strain>
    </source>
</reference>
<gene>
    <name evidence="2" type="ORF">ACFQE5_09590</name>
</gene>
<evidence type="ECO:0000313" key="2">
    <source>
        <dbReference type="EMBL" id="MFC5994462.1"/>
    </source>
</evidence>
<dbReference type="InterPro" id="IPR001279">
    <property type="entry name" value="Metallo-B-lactamas"/>
</dbReference>
<dbReference type="Pfam" id="PF00753">
    <property type="entry name" value="Lactamase_B"/>
    <property type="match status" value="1"/>
</dbReference>
<protein>
    <submittedName>
        <fullName evidence="2">MBL fold metallo-hydrolase</fullName>
    </submittedName>
</protein>
<comment type="caution">
    <text evidence="2">The sequence shown here is derived from an EMBL/GenBank/DDBJ whole genome shotgun (WGS) entry which is preliminary data.</text>
</comment>
<keyword evidence="3" id="KW-1185">Reference proteome</keyword>
<dbReference type="EMBL" id="JBHSQW010000022">
    <property type="protein sequence ID" value="MFC5994462.1"/>
    <property type="molecule type" value="Genomic_DNA"/>
</dbReference>
<proteinExistence type="predicted"/>
<dbReference type="SUPFAM" id="SSF56281">
    <property type="entry name" value="Metallo-hydrolase/oxidoreductase"/>
    <property type="match status" value="1"/>
</dbReference>
<dbReference type="Proteomes" id="UP001596302">
    <property type="component" value="Unassembled WGS sequence"/>
</dbReference>
<sequence>MTTTQADLRVQPYRAAPDTYVIPQLVEAPPIGLVYVNSMVITGSEPVLVDTGAPSNRQQWLQDAWNLVDPTDVRWVFLTHDDHDHAGNLRQVIDACPNATLVTTWFSMARYGIDSDDMWMPFDRVRWVRDGESFAAGDRTLVAVRPPFFDNPTTRGLFDTRTRTYWAADSFGANVPHPAEDAAELDRGVWREGVLLVNRLNHPWHLWLDDASFHDHLDSVQGLGIEVIPSCHGPAIHGAMVDEAFELLRRVPGLPPWIEPGQEVLEQIIASAAAEEPVAAGTDG</sequence>
<dbReference type="PANTHER" id="PTHR43717:SF1">
    <property type="entry name" value="ANAEROBIC NITRIC OXIDE REDUCTASE FLAVORUBREDOXIN"/>
    <property type="match status" value="1"/>
</dbReference>
<feature type="domain" description="Metallo-beta-lactamase" evidence="1">
    <location>
        <begin position="35"/>
        <end position="216"/>
    </location>
</feature>
<evidence type="ECO:0000259" key="1">
    <source>
        <dbReference type="SMART" id="SM00849"/>
    </source>
</evidence>
<evidence type="ECO:0000313" key="3">
    <source>
        <dbReference type="Proteomes" id="UP001596302"/>
    </source>
</evidence>
<dbReference type="RefSeq" id="WP_379584492.1">
    <property type="nucleotide sequence ID" value="NZ_JBHSQW010000022.1"/>
</dbReference>
<name>A0ABW1J1Y0_9PSEU</name>
<dbReference type="SMART" id="SM00849">
    <property type="entry name" value="Lactamase_B"/>
    <property type="match status" value="1"/>
</dbReference>
<accession>A0ABW1J1Y0</accession>
<dbReference type="PANTHER" id="PTHR43717">
    <property type="entry name" value="ANAEROBIC NITRIC OXIDE REDUCTASE FLAVORUBREDOXIN"/>
    <property type="match status" value="1"/>
</dbReference>
<organism evidence="2 3">
    <name type="scientific">Pseudonocardia hispaniensis</name>
    <dbReference type="NCBI Taxonomy" id="904933"/>
    <lineage>
        <taxon>Bacteria</taxon>
        <taxon>Bacillati</taxon>
        <taxon>Actinomycetota</taxon>
        <taxon>Actinomycetes</taxon>
        <taxon>Pseudonocardiales</taxon>
        <taxon>Pseudonocardiaceae</taxon>
        <taxon>Pseudonocardia</taxon>
    </lineage>
</organism>
<dbReference type="Gene3D" id="3.60.15.10">
    <property type="entry name" value="Ribonuclease Z/Hydroxyacylglutathione hydrolase-like"/>
    <property type="match status" value="1"/>
</dbReference>